<evidence type="ECO:0000313" key="2">
    <source>
        <dbReference type="EMBL" id="MXQ81474.1"/>
    </source>
</evidence>
<dbReference type="Proteomes" id="UP000322234">
    <property type="component" value="Unassembled WGS sequence"/>
</dbReference>
<reference evidence="2" key="1">
    <citation type="submission" date="2019-10" db="EMBL/GenBank/DDBJ databases">
        <title>The sequence and de novo assembly of the wild yak genome.</title>
        <authorList>
            <person name="Liu Y."/>
        </authorList>
    </citation>
    <scope>NUCLEOTIDE SEQUENCE [LARGE SCALE GENOMIC DNA]</scope>
    <source>
        <strain evidence="2">WY2019</strain>
    </source>
</reference>
<keyword evidence="3" id="KW-1185">Reference proteome</keyword>
<dbReference type="EMBL" id="VBQZ03000007">
    <property type="protein sequence ID" value="MXQ81474.1"/>
    <property type="molecule type" value="Genomic_DNA"/>
</dbReference>
<protein>
    <submittedName>
        <fullName evidence="2">Uncharacterized protein</fullName>
    </submittedName>
</protein>
<dbReference type="AlphaFoldDB" id="A0A6B0R0W1"/>
<sequence length="262" mass="29237">MSMEERKMLGTCVQPHQLPTVTSGLQTDSEPGQEQMSVNMILNLRLCEIKTGVEPQCGNLSDFLLESDNAKTLKVFRRKQSGFVETALDSNLSLVSNSKTGYVKKTKPTSFWCLTNQTAVGSYLNRQLCLSVPGKDFPGNRFYSETILTNFLENKSKLQERLPTWDNPIHAGKTASPPKEVVTILQGVTQRRQALDPTCNDTNHVKAERKRPLQTSRGTEFSPMPDSLGQLLHCLWCKAGSKTSDVAQQTEEINNAKEECLQ</sequence>
<feature type="region of interest" description="Disordered" evidence="1">
    <location>
        <begin position="193"/>
        <end position="222"/>
    </location>
</feature>
<comment type="caution">
    <text evidence="2">The sequence shown here is derived from an EMBL/GenBank/DDBJ whole genome shotgun (WGS) entry which is preliminary data.</text>
</comment>
<accession>A0A6B0R0W1</accession>
<proteinExistence type="predicted"/>
<evidence type="ECO:0000256" key="1">
    <source>
        <dbReference type="SAM" id="MobiDB-lite"/>
    </source>
</evidence>
<gene>
    <name evidence="2" type="ORF">E5288_WYG005787</name>
</gene>
<organism evidence="2 3">
    <name type="scientific">Bos mutus</name>
    <name type="common">wild yak</name>
    <dbReference type="NCBI Taxonomy" id="72004"/>
    <lineage>
        <taxon>Eukaryota</taxon>
        <taxon>Metazoa</taxon>
        <taxon>Chordata</taxon>
        <taxon>Craniata</taxon>
        <taxon>Vertebrata</taxon>
        <taxon>Euteleostomi</taxon>
        <taxon>Mammalia</taxon>
        <taxon>Eutheria</taxon>
        <taxon>Laurasiatheria</taxon>
        <taxon>Artiodactyla</taxon>
        <taxon>Ruminantia</taxon>
        <taxon>Pecora</taxon>
        <taxon>Bovidae</taxon>
        <taxon>Bovinae</taxon>
        <taxon>Bos</taxon>
    </lineage>
</organism>
<evidence type="ECO:0000313" key="3">
    <source>
        <dbReference type="Proteomes" id="UP000322234"/>
    </source>
</evidence>
<name>A0A6B0R0W1_9CETA</name>